<accession>A0A6C0LCL0</accession>
<sequence length="74" mass="8583">MYYHNIYHIKSIFILEMGDGGDRPMGETALWGRPPYGGNRPQRGFIRRLLRGYGGNRPQRGFIRRVIEKVVAGY</sequence>
<evidence type="ECO:0000313" key="1">
    <source>
        <dbReference type="EMBL" id="QHU27795.1"/>
    </source>
</evidence>
<proteinExistence type="predicted"/>
<name>A0A6C0LCL0_9ZZZZ</name>
<dbReference type="AlphaFoldDB" id="A0A6C0LCL0"/>
<organism evidence="1">
    <name type="scientific">viral metagenome</name>
    <dbReference type="NCBI Taxonomy" id="1070528"/>
    <lineage>
        <taxon>unclassified sequences</taxon>
        <taxon>metagenomes</taxon>
        <taxon>organismal metagenomes</taxon>
    </lineage>
</organism>
<dbReference type="EMBL" id="MN740462">
    <property type="protein sequence ID" value="QHU27795.1"/>
    <property type="molecule type" value="Genomic_DNA"/>
</dbReference>
<protein>
    <submittedName>
        <fullName evidence="1">Uncharacterized protein</fullName>
    </submittedName>
</protein>
<reference evidence="1" key="1">
    <citation type="journal article" date="2020" name="Nature">
        <title>Giant virus diversity and host interactions through global metagenomics.</title>
        <authorList>
            <person name="Schulz F."/>
            <person name="Roux S."/>
            <person name="Paez-Espino D."/>
            <person name="Jungbluth S."/>
            <person name="Walsh D.A."/>
            <person name="Denef V.J."/>
            <person name="McMahon K.D."/>
            <person name="Konstantinidis K.T."/>
            <person name="Eloe-Fadrosh E.A."/>
            <person name="Kyrpides N.C."/>
            <person name="Woyke T."/>
        </authorList>
    </citation>
    <scope>NUCLEOTIDE SEQUENCE</scope>
    <source>
        <strain evidence="1">GVMAG-M-3300027769-26</strain>
    </source>
</reference>